<dbReference type="GO" id="GO:0006646">
    <property type="term" value="P:phosphatidylethanolamine biosynthetic process"/>
    <property type="evidence" value="ECO:0007669"/>
    <property type="project" value="TreeGrafter"/>
</dbReference>
<dbReference type="PANTHER" id="PTHR22603:SF97">
    <property type="entry name" value="CHOLINE_ETHANOLAMINE KINASE"/>
    <property type="match status" value="1"/>
</dbReference>
<dbReference type="AlphaFoldDB" id="A0A444YX24"/>
<organism evidence="2 3">
    <name type="scientific">Arachis hypogaea</name>
    <name type="common">Peanut</name>
    <dbReference type="NCBI Taxonomy" id="3818"/>
    <lineage>
        <taxon>Eukaryota</taxon>
        <taxon>Viridiplantae</taxon>
        <taxon>Streptophyta</taxon>
        <taxon>Embryophyta</taxon>
        <taxon>Tracheophyta</taxon>
        <taxon>Spermatophyta</taxon>
        <taxon>Magnoliopsida</taxon>
        <taxon>eudicotyledons</taxon>
        <taxon>Gunneridae</taxon>
        <taxon>Pentapetalae</taxon>
        <taxon>rosids</taxon>
        <taxon>fabids</taxon>
        <taxon>Fabales</taxon>
        <taxon>Fabaceae</taxon>
        <taxon>Papilionoideae</taxon>
        <taxon>50 kb inversion clade</taxon>
        <taxon>dalbergioids sensu lato</taxon>
        <taxon>Dalbergieae</taxon>
        <taxon>Pterocarpus clade</taxon>
        <taxon>Arachis</taxon>
    </lineage>
</organism>
<sequence length="152" mass="17732">MRYRIHSGLFYCCYDHILFLCNMIEVSSHSSLPNHVIATEIKFYYAILMNFMQVYQFYLKDSVCDLCIGKKPTKTEVGQLVNVAERYTLANHLFWGLWGLISSHVNTIDFDYKEYARQRFKQYWLKKPILLNSPSIISQDGVPNGSVAPFTI</sequence>
<accession>A0A444YX24</accession>
<comment type="caution">
    <text evidence="2">The sequence shown here is derived from an EMBL/GenBank/DDBJ whole genome shotgun (WGS) entry which is preliminary data.</text>
</comment>
<dbReference type="Pfam" id="PF01633">
    <property type="entry name" value="Choline_kinase"/>
    <property type="match status" value="1"/>
</dbReference>
<dbReference type="Proteomes" id="UP000289738">
    <property type="component" value="Chromosome B05"/>
</dbReference>
<dbReference type="GO" id="GO:0004305">
    <property type="term" value="F:ethanolamine kinase activity"/>
    <property type="evidence" value="ECO:0007669"/>
    <property type="project" value="TreeGrafter"/>
</dbReference>
<gene>
    <name evidence="2" type="ORF">Ahy_B05g073775</name>
</gene>
<dbReference type="SUPFAM" id="SSF56112">
    <property type="entry name" value="Protein kinase-like (PK-like)"/>
    <property type="match status" value="1"/>
</dbReference>
<proteinExistence type="inferred from homology"/>
<dbReference type="PANTHER" id="PTHR22603">
    <property type="entry name" value="CHOLINE/ETHANOALAMINE KINASE"/>
    <property type="match status" value="1"/>
</dbReference>
<name>A0A444YX24_ARAHY</name>
<evidence type="ECO:0000256" key="1">
    <source>
        <dbReference type="ARBA" id="ARBA00038211"/>
    </source>
</evidence>
<dbReference type="InterPro" id="IPR011009">
    <property type="entry name" value="Kinase-like_dom_sf"/>
</dbReference>
<dbReference type="EMBL" id="SDMP01000015">
    <property type="protein sequence ID" value="RYR06434.1"/>
    <property type="molecule type" value="Genomic_DNA"/>
</dbReference>
<comment type="similarity">
    <text evidence="1">Belongs to the choline/ethanolamine kinase family.</text>
</comment>
<evidence type="ECO:0000313" key="2">
    <source>
        <dbReference type="EMBL" id="RYR06434.1"/>
    </source>
</evidence>
<keyword evidence="3" id="KW-1185">Reference proteome</keyword>
<protein>
    <submittedName>
        <fullName evidence="2">Uncharacterized protein</fullName>
    </submittedName>
</protein>
<dbReference type="GO" id="GO:0005737">
    <property type="term" value="C:cytoplasm"/>
    <property type="evidence" value="ECO:0007669"/>
    <property type="project" value="TreeGrafter"/>
</dbReference>
<evidence type="ECO:0000313" key="3">
    <source>
        <dbReference type="Proteomes" id="UP000289738"/>
    </source>
</evidence>
<dbReference type="GO" id="GO:0004103">
    <property type="term" value="F:choline kinase activity"/>
    <property type="evidence" value="ECO:0007669"/>
    <property type="project" value="TreeGrafter"/>
</dbReference>
<reference evidence="2 3" key="1">
    <citation type="submission" date="2019-01" db="EMBL/GenBank/DDBJ databases">
        <title>Sequencing of cultivated peanut Arachis hypogaea provides insights into genome evolution and oil improvement.</title>
        <authorList>
            <person name="Chen X."/>
        </authorList>
    </citation>
    <scope>NUCLEOTIDE SEQUENCE [LARGE SCALE GENOMIC DNA]</scope>
    <source>
        <strain evidence="3">cv. Fuhuasheng</strain>
        <tissue evidence="2">Leaves</tissue>
    </source>
</reference>
<dbReference type="Gene3D" id="3.90.1200.10">
    <property type="match status" value="1"/>
</dbReference>